<keyword evidence="1" id="KW-0539">Nucleus</keyword>
<name>A0ABN8D967_9STRA</name>
<keyword evidence="5" id="KW-1185">Reference proteome</keyword>
<accession>A0ABN8D967</accession>
<evidence type="ECO:0000256" key="2">
    <source>
        <dbReference type="SAM" id="MobiDB-lite"/>
    </source>
</evidence>
<proteinExistence type="predicted"/>
<dbReference type="SUPFAM" id="SSF47095">
    <property type="entry name" value="HMG-box"/>
    <property type="match status" value="1"/>
</dbReference>
<dbReference type="PROSITE" id="PS50118">
    <property type="entry name" value="HMG_BOX_2"/>
    <property type="match status" value="1"/>
</dbReference>
<dbReference type="SMART" id="SM00398">
    <property type="entry name" value="HMG"/>
    <property type="match status" value="1"/>
</dbReference>
<reference evidence="4 5" key="1">
    <citation type="submission" date="2021-11" db="EMBL/GenBank/DDBJ databases">
        <authorList>
            <person name="Islam A."/>
            <person name="Islam S."/>
            <person name="Flora M.S."/>
            <person name="Rahman M."/>
            <person name="Ziaur R.M."/>
            <person name="Epstein J.H."/>
            <person name="Hassan M."/>
            <person name="Klassen M."/>
            <person name="Woodard K."/>
            <person name="Webb A."/>
            <person name="Webby R.J."/>
            <person name="El Zowalaty M.E."/>
        </authorList>
    </citation>
    <scope>NUCLEOTIDE SEQUENCE [LARGE SCALE GENOMIC DNA]</scope>
    <source>
        <strain evidence="4">Pbs1</strain>
    </source>
</reference>
<sequence>MSTGGSSDWHSAANRLRLFMQRYAVSDDQTTRQLGWSRDQLRAYLSPEPRRIRTASDIADTAVDKLLMRYRVALAHQTLKSAVMKPLKPFDGSLRRSAAPLQFGRNAVDGRRSIIYADAATSMQQKVATGVEQTGNRKRKRRVIVLPLDASATKVETVVSNDSSRKTKVNLGSTASQLVVRKTRHVFAKTELICPIRLDVDLDGIRFQDTFLVNSALTTCSPEILACHIAQDEQMSEKHRDAIAESIRRQMFMYNSCLSTKLKNGRICPIYVDLIIDGFSLRDQFEWDISNDCHAAQTFASTLCADLNLPKAFEPAIVFSIVEQVMAYRIALNGHKWIGANPFQVKGTDVTLSTSSAGYIETMPPVDDIVRDTNDANLWQPILSELSSEERTYLSSQLAAARAPTTWKSMPVLLRTNGRSNRSVRPVLKENRLPRPVNPFIVYCQMQKEALGKTRRSASEARKIMGDMWRKCTEEEKEYYAQVTEVENEKRRRDHILDMRDRAIADWEEDEARRKGLLASTTLEASTDHIRGLLLENYMSERHEVDMNRQEESAADPTEENEEEDEEDENEHEMA</sequence>
<evidence type="ECO:0000259" key="3">
    <source>
        <dbReference type="PROSITE" id="PS50118"/>
    </source>
</evidence>
<dbReference type="Pfam" id="PF04855">
    <property type="entry name" value="SNF5"/>
    <property type="match status" value="2"/>
</dbReference>
<protein>
    <recommendedName>
        <fullName evidence="3">HMG box domain-containing protein</fullName>
    </recommendedName>
</protein>
<dbReference type="Proteomes" id="UP001158986">
    <property type="component" value="Unassembled WGS sequence"/>
</dbReference>
<gene>
    <name evidence="4" type="ORF">PBS001_LOCUS7442</name>
</gene>
<feature type="region of interest" description="Disordered" evidence="2">
    <location>
        <begin position="541"/>
        <end position="575"/>
    </location>
</feature>
<feature type="compositionally biased region" description="Basic and acidic residues" evidence="2">
    <location>
        <begin position="541"/>
        <end position="552"/>
    </location>
</feature>
<evidence type="ECO:0000313" key="4">
    <source>
        <dbReference type="EMBL" id="CAH0520981.1"/>
    </source>
</evidence>
<feature type="DNA-binding region" description="HMG box" evidence="1">
    <location>
        <begin position="433"/>
        <end position="503"/>
    </location>
</feature>
<dbReference type="EMBL" id="CAKLCB010000373">
    <property type="protein sequence ID" value="CAH0520981.1"/>
    <property type="molecule type" value="Genomic_DNA"/>
</dbReference>
<comment type="caution">
    <text evidence="4">The sequence shown here is derived from an EMBL/GenBank/DDBJ whole genome shotgun (WGS) entry which is preliminary data.</text>
</comment>
<feature type="compositionally biased region" description="Acidic residues" evidence="2">
    <location>
        <begin position="553"/>
        <end position="575"/>
    </location>
</feature>
<evidence type="ECO:0000313" key="5">
    <source>
        <dbReference type="Proteomes" id="UP001158986"/>
    </source>
</evidence>
<dbReference type="InterPro" id="IPR036910">
    <property type="entry name" value="HMG_box_dom_sf"/>
</dbReference>
<feature type="domain" description="HMG box" evidence="3">
    <location>
        <begin position="433"/>
        <end position="503"/>
    </location>
</feature>
<evidence type="ECO:0000256" key="1">
    <source>
        <dbReference type="PROSITE-ProRule" id="PRU00267"/>
    </source>
</evidence>
<keyword evidence="1" id="KW-0238">DNA-binding</keyword>
<dbReference type="InterPro" id="IPR009071">
    <property type="entry name" value="HMG_box_dom"/>
</dbReference>
<dbReference type="InterPro" id="IPR006939">
    <property type="entry name" value="SNF5"/>
</dbReference>
<organism evidence="4 5">
    <name type="scientific">Peronospora belbahrii</name>
    <dbReference type="NCBI Taxonomy" id="622444"/>
    <lineage>
        <taxon>Eukaryota</taxon>
        <taxon>Sar</taxon>
        <taxon>Stramenopiles</taxon>
        <taxon>Oomycota</taxon>
        <taxon>Peronosporomycetes</taxon>
        <taxon>Peronosporales</taxon>
        <taxon>Peronosporaceae</taxon>
        <taxon>Peronospora</taxon>
    </lineage>
</organism>
<dbReference type="Pfam" id="PF00505">
    <property type="entry name" value="HMG_box"/>
    <property type="match status" value="1"/>
</dbReference>
<dbReference type="Gene3D" id="1.10.30.10">
    <property type="entry name" value="High mobility group box domain"/>
    <property type="match status" value="1"/>
</dbReference>